<evidence type="ECO:0000313" key="5">
    <source>
        <dbReference type="Proteomes" id="UP000808349"/>
    </source>
</evidence>
<feature type="domain" description="Fibronectin type-III" evidence="3">
    <location>
        <begin position="128"/>
        <end position="220"/>
    </location>
</feature>
<dbReference type="InterPro" id="IPR026444">
    <property type="entry name" value="Secre_tail"/>
</dbReference>
<dbReference type="Proteomes" id="UP000808349">
    <property type="component" value="Unassembled WGS sequence"/>
</dbReference>
<organism evidence="4 5">
    <name type="scientific">Candidatus Defluviibacterium haderslevense</name>
    <dbReference type="NCBI Taxonomy" id="2981993"/>
    <lineage>
        <taxon>Bacteria</taxon>
        <taxon>Pseudomonadati</taxon>
        <taxon>Bacteroidota</taxon>
        <taxon>Saprospiria</taxon>
        <taxon>Saprospirales</taxon>
        <taxon>Saprospiraceae</taxon>
        <taxon>Candidatus Defluviibacterium</taxon>
    </lineage>
</organism>
<dbReference type="InterPro" id="IPR003410">
    <property type="entry name" value="HYR_dom"/>
</dbReference>
<dbReference type="SUPFAM" id="SSF49265">
    <property type="entry name" value="Fibronectin type III"/>
    <property type="match status" value="1"/>
</dbReference>
<evidence type="ECO:0000256" key="1">
    <source>
        <dbReference type="ARBA" id="ARBA00022737"/>
    </source>
</evidence>
<dbReference type="AlphaFoldDB" id="A0A9D7XFH6"/>
<dbReference type="NCBIfam" id="TIGR04183">
    <property type="entry name" value="Por_Secre_tail"/>
    <property type="match status" value="1"/>
</dbReference>
<feature type="domain" description="HYR" evidence="2">
    <location>
        <begin position="39"/>
        <end position="123"/>
    </location>
</feature>
<proteinExistence type="predicted"/>
<gene>
    <name evidence="4" type="ORF">IPO85_00060</name>
</gene>
<dbReference type="InterPro" id="IPR036116">
    <property type="entry name" value="FN3_sf"/>
</dbReference>
<dbReference type="Gene3D" id="2.60.40.10">
    <property type="entry name" value="Immunoglobulins"/>
    <property type="match status" value="1"/>
</dbReference>
<protein>
    <submittedName>
        <fullName evidence="4">T9SS type A sorting domain-containing protein</fullName>
    </submittedName>
</protein>
<dbReference type="PROSITE" id="PS50853">
    <property type="entry name" value="FN3"/>
    <property type="match status" value="1"/>
</dbReference>
<evidence type="ECO:0000259" key="2">
    <source>
        <dbReference type="PROSITE" id="PS50825"/>
    </source>
</evidence>
<dbReference type="EMBL" id="JADKFW010000001">
    <property type="protein sequence ID" value="MBK9715932.1"/>
    <property type="molecule type" value="Genomic_DNA"/>
</dbReference>
<dbReference type="PANTHER" id="PTHR24273:SF32">
    <property type="entry name" value="HYALIN"/>
    <property type="match status" value="1"/>
</dbReference>
<dbReference type="InterPro" id="IPR003961">
    <property type="entry name" value="FN3_dom"/>
</dbReference>
<keyword evidence="1" id="KW-0677">Repeat</keyword>
<dbReference type="PROSITE" id="PS50825">
    <property type="entry name" value="HYR"/>
    <property type="match status" value="1"/>
</dbReference>
<dbReference type="CDD" id="cd00063">
    <property type="entry name" value="FN3"/>
    <property type="match status" value="1"/>
</dbReference>
<dbReference type="PANTHER" id="PTHR24273">
    <property type="entry name" value="FI04643P-RELATED"/>
    <property type="match status" value="1"/>
</dbReference>
<reference evidence="4 5" key="1">
    <citation type="submission" date="2020-10" db="EMBL/GenBank/DDBJ databases">
        <title>Connecting structure to function with the recovery of over 1000 high-quality activated sludge metagenome-assembled genomes encoding full-length rRNA genes using long-read sequencing.</title>
        <authorList>
            <person name="Singleton C.M."/>
            <person name="Petriglieri F."/>
            <person name="Kristensen J.M."/>
            <person name="Kirkegaard R.H."/>
            <person name="Michaelsen T.Y."/>
            <person name="Andersen M.H."/>
            <person name="Karst S.M."/>
            <person name="Dueholm M.S."/>
            <person name="Nielsen P.H."/>
            <person name="Albertsen M."/>
        </authorList>
    </citation>
    <scope>NUCLEOTIDE SEQUENCE [LARGE SCALE GENOMIC DNA]</scope>
    <source>
        <strain evidence="4">Ribe_18-Q3-R11-54_BAT3C.373</strain>
    </source>
</reference>
<sequence length="324" mass="35680">MLNGIQKFSYKNKGTNKVTLTAIDCNGNSSTGTAIVNVLDTESPKITCPLDISVTTKPGQFTVMSSIVPLGSPTCITDNFNVKYPVTKNSVTIYPFGVTNIYWTILDSSLNSSSCTQKITILATTCGTPVKVNNGDSTNTSTKIKWKPATCATEYQVSYREELTQGVWGGWSAWTNANDPTLLYLFTGFKAKKYYNYQIRAKCAKTFSASVLGNIQTKAGASLNDIQNRNSDDSDNSIVLPTRIQIIPNPARDNTTLLIQGFENHSKEVTMLDCNGKLIFKVNVFAIENQLELNLKTLFVMTGIYLIRVADNNKRKTEQLVIGK</sequence>
<comment type="caution">
    <text evidence="4">The sequence shown here is derived from an EMBL/GenBank/DDBJ whole genome shotgun (WGS) entry which is preliminary data.</text>
</comment>
<evidence type="ECO:0000259" key="3">
    <source>
        <dbReference type="PROSITE" id="PS50853"/>
    </source>
</evidence>
<name>A0A9D7XFH6_9BACT</name>
<dbReference type="InterPro" id="IPR013783">
    <property type="entry name" value="Ig-like_fold"/>
</dbReference>
<accession>A0A9D7XFH6</accession>
<evidence type="ECO:0000313" key="4">
    <source>
        <dbReference type="EMBL" id="MBK9715932.1"/>
    </source>
</evidence>
<dbReference type="Pfam" id="PF18962">
    <property type="entry name" value="Por_Secre_tail"/>
    <property type="match status" value="1"/>
</dbReference>